<keyword evidence="2" id="KW-0812">Transmembrane</keyword>
<dbReference type="OrthoDB" id="3381462at2"/>
<dbReference type="AlphaFoldDB" id="A0A5B1BY18"/>
<feature type="transmembrane region" description="Helical" evidence="2">
    <location>
        <begin position="136"/>
        <end position="162"/>
    </location>
</feature>
<evidence type="ECO:0000313" key="5">
    <source>
        <dbReference type="Proteomes" id="UP000324701"/>
    </source>
</evidence>
<gene>
    <name evidence="4" type="ORF">F0Q45_00940</name>
</gene>
<reference evidence="4 5" key="1">
    <citation type="submission" date="2019-09" db="EMBL/GenBank/DDBJ databases">
        <title>Report of infection by Mycobacterium simiae a patient suffering from pulmonary tuberculosis.</title>
        <authorList>
            <person name="Mohanty P.S."/>
            <person name="Bansal A.K."/>
            <person name="Singh H."/>
            <person name="Sharma S."/>
            <person name="Patil S.A."/>
            <person name="Upadhaya P."/>
            <person name="Singh P.K."/>
            <person name="Kumar D."/>
            <person name="Kumar S."/>
            <person name="Singh R.K."/>
            <person name="Chaudhary B."/>
        </authorList>
    </citation>
    <scope>NUCLEOTIDE SEQUENCE [LARGE SCALE GENOMIC DNA]</scope>
    <source>
        <strain evidence="4 5">JAL-560-SIM</strain>
    </source>
</reference>
<sequence length="216" mass="23163">MAGEFDDDIAGPQPRAVTPRPAPVTTRWSFSPAQPRTTDDQRGDGRCHAAANTLGEATSESAFTTEERNDAPNLGQRLVGFFDTCAAAQQLVDRMSDAGFPVEHVRIVGDGLRTIEHVTGRMTKGKAALTGAASGAWIGALLGLLFLLFAVGPYGLWVWVLVSVGRSAARTANWRRPSDAALWHRHDLVYVGVGSTQGRPTAKDRRGALGASRRRS</sequence>
<keyword evidence="2" id="KW-1133">Transmembrane helix</keyword>
<proteinExistence type="predicted"/>
<keyword evidence="5" id="KW-1185">Reference proteome</keyword>
<dbReference type="RefSeq" id="WP_149652113.1">
    <property type="nucleotide sequence ID" value="NZ_VTZN01000002.1"/>
</dbReference>
<organism evidence="4 5">
    <name type="scientific">Mycobacterium simiae</name>
    <name type="common">Mycobacterium habana</name>
    <dbReference type="NCBI Taxonomy" id="1784"/>
    <lineage>
        <taxon>Bacteria</taxon>
        <taxon>Bacillati</taxon>
        <taxon>Actinomycetota</taxon>
        <taxon>Actinomycetes</taxon>
        <taxon>Mycobacteriales</taxon>
        <taxon>Mycobacteriaceae</taxon>
        <taxon>Mycobacterium</taxon>
        <taxon>Mycobacterium simiae complex</taxon>
    </lineage>
</organism>
<dbReference type="Pfam" id="PF11181">
    <property type="entry name" value="YflT"/>
    <property type="match status" value="1"/>
</dbReference>
<name>A0A5B1BY18_MYCSI</name>
<evidence type="ECO:0000256" key="1">
    <source>
        <dbReference type="SAM" id="MobiDB-lite"/>
    </source>
</evidence>
<dbReference type="Proteomes" id="UP000324701">
    <property type="component" value="Unassembled WGS sequence"/>
</dbReference>
<dbReference type="InterPro" id="IPR025889">
    <property type="entry name" value="GSP17M-like_dom"/>
</dbReference>
<dbReference type="EMBL" id="VTZN01000002">
    <property type="protein sequence ID" value="KAA1252089.1"/>
    <property type="molecule type" value="Genomic_DNA"/>
</dbReference>
<keyword evidence="2" id="KW-0472">Membrane</keyword>
<evidence type="ECO:0000313" key="4">
    <source>
        <dbReference type="EMBL" id="KAA1252089.1"/>
    </source>
</evidence>
<protein>
    <recommendedName>
        <fullName evidence="3">General stress protein 17M-like domain-containing protein</fullName>
    </recommendedName>
</protein>
<feature type="compositionally biased region" description="Basic and acidic residues" evidence="1">
    <location>
        <begin position="37"/>
        <end position="47"/>
    </location>
</feature>
<comment type="caution">
    <text evidence="4">The sequence shown here is derived from an EMBL/GenBank/DDBJ whole genome shotgun (WGS) entry which is preliminary data.</text>
</comment>
<evidence type="ECO:0000259" key="3">
    <source>
        <dbReference type="Pfam" id="PF11181"/>
    </source>
</evidence>
<feature type="region of interest" description="Disordered" evidence="1">
    <location>
        <begin position="1"/>
        <end position="47"/>
    </location>
</feature>
<feature type="compositionally biased region" description="Polar residues" evidence="1">
    <location>
        <begin position="26"/>
        <end position="36"/>
    </location>
</feature>
<evidence type="ECO:0000256" key="2">
    <source>
        <dbReference type="SAM" id="Phobius"/>
    </source>
</evidence>
<feature type="region of interest" description="Disordered" evidence="1">
    <location>
        <begin position="194"/>
        <end position="216"/>
    </location>
</feature>
<accession>A0A5B1BY18</accession>
<feature type="domain" description="General stress protein 17M-like" evidence="3">
    <location>
        <begin position="78"/>
        <end position="145"/>
    </location>
</feature>